<accession>J9DBK5</accession>
<evidence type="ECO:0000313" key="2">
    <source>
        <dbReference type="EMBL" id="EJW04874.1"/>
    </source>
</evidence>
<reference evidence="3" key="2">
    <citation type="submission" date="2015-07" db="EMBL/GenBank/DDBJ databases">
        <title>Contrasting host-pathogen interactions and genome evolution in two generalist and specialist microsporidian pathogens of mosquitoes.</title>
        <authorList>
            <consortium name="The Broad Institute Genomics Platform"/>
            <consortium name="The Broad Institute Genome Sequencing Center for Infectious Disease"/>
            <person name="Cuomo C.A."/>
            <person name="Sanscrainte N.D."/>
            <person name="Goldberg J.M."/>
            <person name="Heiman D."/>
            <person name="Young S."/>
            <person name="Zeng Q."/>
            <person name="Becnel J.J."/>
            <person name="Birren B.W."/>
        </authorList>
    </citation>
    <scope>NUCLEOTIDE SEQUENCE [LARGE SCALE GENOMIC DNA]</scope>
    <source>
        <strain evidence="3">USNM 41457</strain>
    </source>
</reference>
<proteinExistence type="predicted"/>
<comment type="caution">
    <text evidence="2">The sequence shown here is derived from an EMBL/GenBank/DDBJ whole genome shotgun (WGS) entry which is preliminary data.</text>
</comment>
<dbReference type="HOGENOM" id="CLU_574945_0_0_1"/>
<keyword evidence="3" id="KW-1185">Reference proteome</keyword>
<dbReference type="Pfam" id="PF10193">
    <property type="entry name" value="Telomere_reg-2"/>
    <property type="match status" value="1"/>
</dbReference>
<evidence type="ECO:0000313" key="3">
    <source>
        <dbReference type="Proteomes" id="UP000003163"/>
    </source>
</evidence>
<gene>
    <name evidence="2" type="ORF">EDEG_00944</name>
</gene>
<dbReference type="Proteomes" id="UP000003163">
    <property type="component" value="Unassembled WGS sequence"/>
</dbReference>
<protein>
    <recommendedName>
        <fullName evidence="1">Telomere length regulation protein conserved domain-containing protein</fullName>
    </recommendedName>
</protein>
<dbReference type="EMBL" id="AFBI03000012">
    <property type="protein sequence ID" value="EJW04874.1"/>
    <property type="molecule type" value="Genomic_DNA"/>
</dbReference>
<sequence>MKTRELIKKVEIGEIELLEAFKKAKNHIEFIDIFLKRNPMKANLIFEKFYDQISNESKVIMFKVSRRTLDDINFHKMLVDYYITRNEDLFLNLIQICKCPEYILHKLANYYNQFEKLTQKFDDFIFKALFIYYKYHELSEFDSLLFLEGITKRIHSTENHIYLKGEILSKFFLKIDITTDEEKENEFMEDQYKMFDSNINKKDSNEEIEIDKLNIKSQIEECNENRKQNNYKENKNIQENSIFKKTRNINSFKSVSGINDGEATDKIENKNESFPFDCSLEAEVKKINHLKPYSVQQCLKALENPKNKDNLETTLKLIPNILNKTSKRVLERYSCKLFYSILNISEEYLKKSRKPRNSVLVLLAKLDFNNISNFCINNLFENRLCLASKILIIQIISEITMHLDINDIVFLFDIFKAAFYNNKEKTYNNLFYSYISVLISTFIHRFKFHERRKNKALKLLSISQKKISNENSSTK</sequence>
<evidence type="ECO:0000259" key="1">
    <source>
        <dbReference type="Pfam" id="PF10193"/>
    </source>
</evidence>
<reference evidence="2 3" key="1">
    <citation type="submission" date="2011-08" db="EMBL/GenBank/DDBJ databases">
        <authorList>
            <person name="Liu Z.J."/>
            <person name="Shi F.L."/>
            <person name="Lu J.Q."/>
            <person name="Li M."/>
            <person name="Wang Z.L."/>
        </authorList>
    </citation>
    <scope>NUCLEOTIDE SEQUENCE [LARGE SCALE GENOMIC DNA]</scope>
    <source>
        <strain evidence="2 3">USNM 41457</strain>
    </source>
</reference>
<name>J9DBK5_EDHAE</name>
<dbReference type="InParanoid" id="J9DBK5"/>
<dbReference type="InterPro" id="IPR019337">
    <property type="entry name" value="Telomere_length_regulation_dom"/>
</dbReference>
<feature type="domain" description="Telomere length regulation protein conserved" evidence="1">
    <location>
        <begin position="292"/>
        <end position="398"/>
    </location>
</feature>
<organism evidence="2 3">
    <name type="scientific">Edhazardia aedis (strain USNM 41457)</name>
    <name type="common">Microsporidian parasite</name>
    <dbReference type="NCBI Taxonomy" id="1003232"/>
    <lineage>
        <taxon>Eukaryota</taxon>
        <taxon>Fungi</taxon>
        <taxon>Fungi incertae sedis</taxon>
        <taxon>Microsporidia</taxon>
        <taxon>Edhazardia</taxon>
    </lineage>
</organism>
<dbReference type="AlphaFoldDB" id="J9DBK5"/>
<dbReference type="OMA" id="RFELECI"/>
<dbReference type="VEuPathDB" id="MicrosporidiaDB:EDEG_00944"/>